<reference evidence="8" key="1">
    <citation type="submission" date="2022-01" db="EMBL/GenBank/DDBJ databases">
        <title>Corynebacterium sp. nov isolated from isolated from the feces of the greater white-fronted geese (Anser albifrons) at Poyang Lake, PR China.</title>
        <authorList>
            <person name="Liu Q."/>
        </authorList>
    </citation>
    <scope>NUCLEOTIDE SEQUENCE</scope>
    <source>
        <strain evidence="8">JCM 32435</strain>
    </source>
</reference>
<dbReference type="InterPro" id="IPR000748">
    <property type="entry name" value="PsdUridine_synth_RsuA/RluB/E/F"/>
</dbReference>
<dbReference type="SUPFAM" id="SSF55174">
    <property type="entry name" value="Alpha-L RNA-binding motif"/>
    <property type="match status" value="1"/>
</dbReference>
<dbReference type="CDD" id="cd00165">
    <property type="entry name" value="S4"/>
    <property type="match status" value="1"/>
</dbReference>
<dbReference type="InterPro" id="IPR020094">
    <property type="entry name" value="TruA/RsuA/RluB/E/F_N"/>
</dbReference>
<evidence type="ECO:0000259" key="7">
    <source>
        <dbReference type="SMART" id="SM00363"/>
    </source>
</evidence>
<dbReference type="InterPro" id="IPR020103">
    <property type="entry name" value="PsdUridine_synth_cat_dom_sf"/>
</dbReference>
<dbReference type="PANTHER" id="PTHR47683">
    <property type="entry name" value="PSEUDOURIDINE SYNTHASE FAMILY PROTEIN-RELATED"/>
    <property type="match status" value="1"/>
</dbReference>
<sequence length="328" mass="36938">MTPPARRDGTPDRKHEDTPQKGFRSRSQRRKGGARQAPQEKNYVQGVTADQRNMPLISHAKPARRQHVDEAEVRRRQAAAQGQESDGIRLQKVLARAGVASRRNSEILIEEGRVEVNGKIVERQGMRVNPAVDIIRVDGVRVNVNEDLEYWILNKPRGLHSTMQDELGRPCVGDLISEKVSSGQRLFHVGRLDADTEGLLLLTNDGELANRLMHPKYGITKTYLATVLGEADKDVVRALRRGVELEDGLAKADYAQIVDTYNGQSLIRVELHEGRKHIVRRMLKELGYPVQRLVRTKIHTVQLGEQKPGHLRALNSSELTSLYKAVEM</sequence>
<gene>
    <name evidence="8" type="ORF">L1O03_05845</name>
</gene>
<dbReference type="PROSITE" id="PS01149">
    <property type="entry name" value="PSI_RSU"/>
    <property type="match status" value="1"/>
</dbReference>
<protein>
    <recommendedName>
        <fullName evidence="5">Pseudouridine synthase</fullName>
        <ecNumber evidence="5">5.4.99.-</ecNumber>
    </recommendedName>
</protein>
<evidence type="ECO:0000256" key="1">
    <source>
        <dbReference type="ARBA" id="ARBA00000073"/>
    </source>
</evidence>
<dbReference type="InterPro" id="IPR050343">
    <property type="entry name" value="RsuA_PseudoU_synthase"/>
</dbReference>
<dbReference type="InterPro" id="IPR018496">
    <property type="entry name" value="PsdUridine_synth_RsuA/RluB_CS"/>
</dbReference>
<dbReference type="EMBL" id="JAKGSI010000002">
    <property type="protein sequence ID" value="MCF4006701.1"/>
    <property type="molecule type" value="Genomic_DNA"/>
</dbReference>
<dbReference type="SUPFAM" id="SSF55120">
    <property type="entry name" value="Pseudouridine synthase"/>
    <property type="match status" value="1"/>
</dbReference>
<dbReference type="Pfam" id="PF01479">
    <property type="entry name" value="S4"/>
    <property type="match status" value="1"/>
</dbReference>
<organism evidence="8 9">
    <name type="scientific">Corynebacterium uropygiale</name>
    <dbReference type="NCBI Taxonomy" id="1775911"/>
    <lineage>
        <taxon>Bacteria</taxon>
        <taxon>Bacillati</taxon>
        <taxon>Actinomycetota</taxon>
        <taxon>Actinomycetes</taxon>
        <taxon>Mycobacteriales</taxon>
        <taxon>Corynebacteriaceae</taxon>
        <taxon>Corynebacterium</taxon>
    </lineage>
</organism>
<keyword evidence="4" id="KW-0694">RNA-binding</keyword>
<dbReference type="Proteomes" id="UP001139336">
    <property type="component" value="Unassembled WGS sequence"/>
</dbReference>
<dbReference type="InterPro" id="IPR002942">
    <property type="entry name" value="S4_RNA-bd"/>
</dbReference>
<dbReference type="GO" id="GO:0120159">
    <property type="term" value="F:rRNA pseudouridine synthase activity"/>
    <property type="evidence" value="ECO:0007669"/>
    <property type="project" value="UniProtKB-ARBA"/>
</dbReference>
<dbReference type="GO" id="GO:0000455">
    <property type="term" value="P:enzyme-directed rRNA pseudouridine synthesis"/>
    <property type="evidence" value="ECO:0007669"/>
    <property type="project" value="UniProtKB-ARBA"/>
</dbReference>
<comment type="catalytic activity">
    <reaction evidence="1">
        <text>a uridine in RNA = a pseudouridine in RNA</text>
        <dbReference type="Rhea" id="RHEA:48348"/>
        <dbReference type="Rhea" id="RHEA-COMP:12068"/>
        <dbReference type="Rhea" id="RHEA-COMP:12069"/>
        <dbReference type="ChEBI" id="CHEBI:65314"/>
        <dbReference type="ChEBI" id="CHEBI:65315"/>
    </reaction>
</comment>
<dbReference type="InterPro" id="IPR036986">
    <property type="entry name" value="S4_RNA-bd_sf"/>
</dbReference>
<dbReference type="NCBIfam" id="TIGR00093">
    <property type="entry name" value="pseudouridine synthase"/>
    <property type="match status" value="1"/>
</dbReference>
<feature type="region of interest" description="Disordered" evidence="6">
    <location>
        <begin position="1"/>
        <end position="54"/>
    </location>
</feature>
<keyword evidence="9" id="KW-1185">Reference proteome</keyword>
<dbReference type="EC" id="5.4.99.-" evidence="5"/>
<comment type="caution">
    <text evidence="8">The sequence shown here is derived from an EMBL/GenBank/DDBJ whole genome shotgun (WGS) entry which is preliminary data.</text>
</comment>
<evidence type="ECO:0000256" key="4">
    <source>
        <dbReference type="PROSITE-ProRule" id="PRU00182"/>
    </source>
</evidence>
<feature type="compositionally biased region" description="Basic and acidic residues" evidence="6">
    <location>
        <begin position="1"/>
        <end position="19"/>
    </location>
</feature>
<accession>A0A9X1QPE3</accession>
<dbReference type="GO" id="GO:0003723">
    <property type="term" value="F:RNA binding"/>
    <property type="evidence" value="ECO:0007669"/>
    <property type="project" value="UniProtKB-KW"/>
</dbReference>
<dbReference type="Pfam" id="PF00849">
    <property type="entry name" value="PseudoU_synth_2"/>
    <property type="match status" value="1"/>
</dbReference>
<dbReference type="Gene3D" id="3.10.290.10">
    <property type="entry name" value="RNA-binding S4 domain"/>
    <property type="match status" value="1"/>
</dbReference>
<dbReference type="InterPro" id="IPR006145">
    <property type="entry name" value="PsdUridine_synth_RsuA/RluA"/>
</dbReference>
<dbReference type="CDD" id="cd02870">
    <property type="entry name" value="PseudoU_synth_RsuA_like"/>
    <property type="match status" value="1"/>
</dbReference>
<evidence type="ECO:0000256" key="5">
    <source>
        <dbReference type="RuleBase" id="RU003887"/>
    </source>
</evidence>
<keyword evidence="3 5" id="KW-0413">Isomerase</keyword>
<feature type="compositionally biased region" description="Basic residues" evidence="6">
    <location>
        <begin position="23"/>
        <end position="33"/>
    </location>
</feature>
<dbReference type="InterPro" id="IPR042092">
    <property type="entry name" value="PsdUridine_s_RsuA/RluB/E/F_cat"/>
</dbReference>
<evidence type="ECO:0000256" key="3">
    <source>
        <dbReference type="ARBA" id="ARBA00023235"/>
    </source>
</evidence>
<feature type="domain" description="RNA-binding S4" evidence="7">
    <location>
        <begin position="88"/>
        <end position="145"/>
    </location>
</feature>
<name>A0A9X1QPE3_9CORY</name>
<dbReference type="Gene3D" id="3.30.70.1560">
    <property type="entry name" value="Alpha-L RNA-binding motif"/>
    <property type="match status" value="1"/>
</dbReference>
<dbReference type="AlphaFoldDB" id="A0A9X1QPE3"/>
<evidence type="ECO:0000256" key="6">
    <source>
        <dbReference type="SAM" id="MobiDB-lite"/>
    </source>
</evidence>
<evidence type="ECO:0000256" key="2">
    <source>
        <dbReference type="ARBA" id="ARBA00008348"/>
    </source>
</evidence>
<evidence type="ECO:0000313" key="9">
    <source>
        <dbReference type="Proteomes" id="UP001139336"/>
    </source>
</evidence>
<dbReference type="PANTHER" id="PTHR47683:SF2">
    <property type="entry name" value="RNA-BINDING S4 DOMAIN-CONTAINING PROTEIN"/>
    <property type="match status" value="1"/>
</dbReference>
<dbReference type="PROSITE" id="PS50889">
    <property type="entry name" value="S4"/>
    <property type="match status" value="1"/>
</dbReference>
<comment type="similarity">
    <text evidence="2 5">Belongs to the pseudouridine synthase RsuA family.</text>
</comment>
<dbReference type="SMART" id="SM00363">
    <property type="entry name" value="S4"/>
    <property type="match status" value="1"/>
</dbReference>
<proteinExistence type="inferred from homology"/>
<dbReference type="FunFam" id="3.10.290.10:FF:000003">
    <property type="entry name" value="Pseudouridine synthase"/>
    <property type="match status" value="1"/>
</dbReference>
<dbReference type="Gene3D" id="3.30.70.580">
    <property type="entry name" value="Pseudouridine synthase I, catalytic domain, N-terminal subdomain"/>
    <property type="match status" value="1"/>
</dbReference>
<evidence type="ECO:0000313" key="8">
    <source>
        <dbReference type="EMBL" id="MCF4006701.1"/>
    </source>
</evidence>